<comment type="subcellular location">
    <subcellularLocation>
        <location evidence="3">Vacuole membrane</location>
        <topology evidence="3">Multi-pass membrane protein</topology>
    </subcellularLocation>
</comment>
<dbReference type="PANTHER" id="PTHR12147">
    <property type="entry name" value="METALLOPEPTIDASE M28 FAMILY MEMBER"/>
    <property type="match status" value="1"/>
</dbReference>
<keyword evidence="7" id="KW-0472">Membrane</keyword>
<evidence type="ECO:0000256" key="6">
    <source>
        <dbReference type="ARBA" id="ARBA00022554"/>
    </source>
</evidence>
<organism evidence="11 12">
    <name type="scientific">Clitoria ternatea</name>
    <name type="common">Butterfly pea</name>
    <dbReference type="NCBI Taxonomy" id="43366"/>
    <lineage>
        <taxon>Eukaryota</taxon>
        <taxon>Viridiplantae</taxon>
        <taxon>Streptophyta</taxon>
        <taxon>Embryophyta</taxon>
        <taxon>Tracheophyta</taxon>
        <taxon>Spermatophyta</taxon>
        <taxon>Magnoliopsida</taxon>
        <taxon>eudicotyledons</taxon>
        <taxon>Gunneridae</taxon>
        <taxon>Pentapetalae</taxon>
        <taxon>rosids</taxon>
        <taxon>fabids</taxon>
        <taxon>Fabales</taxon>
        <taxon>Fabaceae</taxon>
        <taxon>Papilionoideae</taxon>
        <taxon>50 kb inversion clade</taxon>
        <taxon>NPAAA clade</taxon>
        <taxon>indigoferoid/millettioid clade</taxon>
        <taxon>Phaseoleae</taxon>
        <taxon>Clitoria</taxon>
    </lineage>
</organism>
<evidence type="ECO:0000259" key="10">
    <source>
        <dbReference type="Pfam" id="PF04389"/>
    </source>
</evidence>
<evidence type="ECO:0000256" key="9">
    <source>
        <dbReference type="ARBA" id="ARBA00031512"/>
    </source>
</evidence>
<gene>
    <name evidence="11" type="ORF">RJT34_24710</name>
</gene>
<dbReference type="SUPFAM" id="SSF53187">
    <property type="entry name" value="Zn-dependent exopeptidases"/>
    <property type="match status" value="1"/>
</dbReference>
<keyword evidence="12" id="KW-1185">Reference proteome</keyword>
<comment type="cofactor">
    <cofactor evidence="1">
        <name>Zn(2+)</name>
        <dbReference type="ChEBI" id="CHEBI:29105"/>
    </cofactor>
</comment>
<protein>
    <recommendedName>
        <fullName evidence="5">Vacuolar membrane protease</fullName>
    </recommendedName>
    <alternativeName>
        <fullName evidence="9">FXNA-related family protease 1</fullName>
    </alternativeName>
</protein>
<proteinExistence type="inferred from homology"/>
<dbReference type="Gene3D" id="3.40.630.10">
    <property type="entry name" value="Zn peptidases"/>
    <property type="match status" value="1"/>
</dbReference>
<dbReference type="GO" id="GO:0005774">
    <property type="term" value="C:vacuolar membrane"/>
    <property type="evidence" value="ECO:0007669"/>
    <property type="project" value="UniProtKB-SubCell"/>
</dbReference>
<feature type="domain" description="Peptidase M28" evidence="10">
    <location>
        <begin position="87"/>
        <end position="181"/>
    </location>
</feature>
<dbReference type="InterPro" id="IPR007484">
    <property type="entry name" value="Peptidase_M28"/>
</dbReference>
<evidence type="ECO:0000256" key="1">
    <source>
        <dbReference type="ARBA" id="ARBA00001947"/>
    </source>
</evidence>
<evidence type="ECO:0000256" key="3">
    <source>
        <dbReference type="ARBA" id="ARBA00004128"/>
    </source>
</evidence>
<keyword evidence="7" id="KW-0812">Transmembrane</keyword>
<evidence type="ECO:0000256" key="7">
    <source>
        <dbReference type="ARBA" id="ARBA00022989"/>
    </source>
</evidence>
<evidence type="ECO:0000313" key="12">
    <source>
        <dbReference type="Proteomes" id="UP001359559"/>
    </source>
</evidence>
<evidence type="ECO:0000256" key="2">
    <source>
        <dbReference type="ARBA" id="ARBA00003273"/>
    </source>
</evidence>
<evidence type="ECO:0000256" key="8">
    <source>
        <dbReference type="ARBA" id="ARBA00023180"/>
    </source>
</evidence>
<dbReference type="PANTHER" id="PTHR12147:SF58">
    <property type="entry name" value="VACUOLAR MEMBRANE PROTEASE"/>
    <property type="match status" value="1"/>
</dbReference>
<dbReference type="GO" id="GO:0006508">
    <property type="term" value="P:proteolysis"/>
    <property type="evidence" value="ECO:0007669"/>
    <property type="project" value="InterPro"/>
</dbReference>
<evidence type="ECO:0000256" key="5">
    <source>
        <dbReference type="ARBA" id="ARBA00017435"/>
    </source>
</evidence>
<evidence type="ECO:0000313" key="11">
    <source>
        <dbReference type="EMBL" id="KAK7279654.1"/>
    </source>
</evidence>
<dbReference type="EMBL" id="JAYKXN010000006">
    <property type="protein sequence ID" value="KAK7279654.1"/>
    <property type="molecule type" value="Genomic_DNA"/>
</dbReference>
<dbReference type="InterPro" id="IPR045175">
    <property type="entry name" value="M28_fam"/>
</dbReference>
<keyword evidence="6" id="KW-0926">Vacuole</keyword>
<name>A0AAN9II91_CLITE</name>
<keyword evidence="8" id="KW-0325">Glycoprotein</keyword>
<dbReference type="AlphaFoldDB" id="A0AAN9II91"/>
<sequence>MFNPLASIGSAVSNVASSFAMPKKHEARFSADEALKHLKALTHLASHPAPDHNPVQQYILKEIERIKETAEEGVSFDVDVADTKYVALKVSPKDVSNEAVLVSAHLDTVFTGGVEDDAPSVCAMLELARGISQAGSELKNSVIFYFGADEEGDHGSHNFITQHPFGETIRVAIDLHNIFSGPGPDSSAPKHPSGQVTTQDFGLLPDAAGAIKSTVEGGISALGLAFGDKNADNQTKASGFKNPTIYIFNDGKEEGEDGAQDYSFKIRGSYNMMANLQKEEMEKKVSSSTEDHAQGIKDYTFQTRGAYNMMAHLSKEESDKNVISSSTENLTLGTQTYVLDLDAFSTYRTLPEKSINIQDLLTSGVIKEATSDDNTTTKNYKFEFVNFESLQHLGDNLLPLLL</sequence>
<dbReference type="GO" id="GO:0008235">
    <property type="term" value="F:metalloexopeptidase activity"/>
    <property type="evidence" value="ECO:0007669"/>
    <property type="project" value="InterPro"/>
</dbReference>
<reference evidence="11 12" key="1">
    <citation type="submission" date="2024-01" db="EMBL/GenBank/DDBJ databases">
        <title>The genomes of 5 underutilized Papilionoideae crops provide insights into root nodulation and disease resistance.</title>
        <authorList>
            <person name="Yuan L."/>
        </authorList>
    </citation>
    <scope>NUCLEOTIDE SEQUENCE [LARGE SCALE GENOMIC DNA]</scope>
    <source>
        <strain evidence="11">LY-2023</strain>
        <tissue evidence="11">Leaf</tissue>
    </source>
</reference>
<comment type="function">
    <text evidence="2">May be involved in vacuolar sorting and osmoregulation.</text>
</comment>
<dbReference type="Pfam" id="PF04389">
    <property type="entry name" value="Peptidase_M28"/>
    <property type="match status" value="1"/>
</dbReference>
<evidence type="ECO:0000256" key="4">
    <source>
        <dbReference type="ARBA" id="ARBA00010918"/>
    </source>
</evidence>
<comment type="similarity">
    <text evidence="4">Belongs to the peptidase M28 family.</text>
</comment>
<comment type="caution">
    <text evidence="11">The sequence shown here is derived from an EMBL/GenBank/DDBJ whole genome shotgun (WGS) entry which is preliminary data.</text>
</comment>
<dbReference type="Proteomes" id="UP001359559">
    <property type="component" value="Unassembled WGS sequence"/>
</dbReference>
<accession>A0AAN9II91</accession>
<keyword evidence="7" id="KW-1133">Transmembrane helix</keyword>